<evidence type="ECO:0000313" key="7">
    <source>
        <dbReference type="EMBL" id="CAJ1385077.1"/>
    </source>
</evidence>
<feature type="signal peptide" evidence="5">
    <location>
        <begin position="1"/>
        <end position="17"/>
    </location>
</feature>
<keyword evidence="5" id="KW-0732">Signal</keyword>
<keyword evidence="8" id="KW-1185">Reference proteome</keyword>
<dbReference type="EMBL" id="CAUJNA010001191">
    <property type="protein sequence ID" value="CAJ1385077.1"/>
    <property type="molecule type" value="Genomic_DNA"/>
</dbReference>
<dbReference type="Pfam" id="PF13675">
    <property type="entry name" value="PilJ"/>
    <property type="match status" value="1"/>
</dbReference>
<evidence type="ECO:0000256" key="5">
    <source>
        <dbReference type="SAM" id="SignalP"/>
    </source>
</evidence>
<name>A0AA36ICA2_9DINO</name>
<evidence type="ECO:0000256" key="1">
    <source>
        <dbReference type="ARBA" id="ARBA00004141"/>
    </source>
</evidence>
<dbReference type="Proteomes" id="UP001178507">
    <property type="component" value="Unassembled WGS sequence"/>
</dbReference>
<sequence>MARSALLLIWCLQSAFADWGDTINRAGLQRTLSQTMTKEFLLVARGDEVPKNKAKLVQGIESFNFTLNALLGGGDVGQGILGSPTEKVTLLLQEVVVLWKPFAELLITNMDSVRRGDGSVDTAVLGSLSTRNGPLLDASNAVVSALVDAAKVSGAETNGLVQDIAGRQRTFIQSMCKDALFVALGISPTFHMESLIQTNHYFEDSHKGIIEGVPFVGLPALKELCTMHQMSLVTYYYHQLRPLLSGILTQETAYSAQRVAKDAINDIVTLTDPLFEAMVEAVRLYGHPGTCNPMANMTHTDWHNFFLSLEKQRLWTQEASQHFAQLALKVDVKTLQVEITVFLAEASENLRNLVEGSRAEGVVPPPSAQVLDALLGAWGVWGDLETELSAAVHHLALSDVVVGRVVQLSNKVMEFLVSAIEESIRLAANSTFPTYSFDLAGQQPTLSARAIQSACLVMLGYDTQENWNQLNTSRQLWRDHHWTLLQGAPATATTPAVNGVTDVCIVQKMKHAADVYHHLEQRALAVALHGQVVDLQELNAWGHEATEQVEAANLQVFAENVSCNTTVLPEEWQLIHAEVSALAHLSQKVSTEYILVRQGKSPNNEMLTSLLVELEETLKRVTFGSSSPPRPAPPTQDYFNHLLLRLTPAVDSLKLSAEGSAASLVLTAADRVLEAASTIQAQYLEEALAADPSWPGRRLDVALNQLSGAQQVFKEALLFVFDLNSDKTNFLSAVEGFESALLRLKEGSTSRRAVEPLKGLLPPLCLARPANQRGAGNFGHSES</sequence>
<keyword evidence="3" id="KW-1133">Transmembrane helix</keyword>
<evidence type="ECO:0000259" key="6">
    <source>
        <dbReference type="Pfam" id="PF13675"/>
    </source>
</evidence>
<feature type="domain" description="NarX-like N-terminal" evidence="6">
    <location>
        <begin position="22"/>
        <end position="106"/>
    </location>
</feature>
<feature type="chain" id="PRO_5041297872" description="NarX-like N-terminal domain-containing protein" evidence="5">
    <location>
        <begin position="18"/>
        <end position="783"/>
    </location>
</feature>
<keyword evidence="2" id="KW-0812">Transmembrane</keyword>
<dbReference type="InterPro" id="IPR029095">
    <property type="entry name" value="NarX-like_N"/>
</dbReference>
<dbReference type="AlphaFoldDB" id="A0AA36ICA2"/>
<organism evidence="7 8">
    <name type="scientific">Effrenium voratum</name>
    <dbReference type="NCBI Taxonomy" id="2562239"/>
    <lineage>
        <taxon>Eukaryota</taxon>
        <taxon>Sar</taxon>
        <taxon>Alveolata</taxon>
        <taxon>Dinophyceae</taxon>
        <taxon>Suessiales</taxon>
        <taxon>Symbiodiniaceae</taxon>
        <taxon>Effrenium</taxon>
    </lineage>
</organism>
<keyword evidence="4" id="KW-0472">Membrane</keyword>
<comment type="subcellular location">
    <subcellularLocation>
        <location evidence="1">Membrane</location>
        <topology evidence="1">Multi-pass membrane protein</topology>
    </subcellularLocation>
</comment>
<evidence type="ECO:0000256" key="2">
    <source>
        <dbReference type="ARBA" id="ARBA00022692"/>
    </source>
</evidence>
<reference evidence="7" key="1">
    <citation type="submission" date="2023-08" db="EMBL/GenBank/DDBJ databases">
        <authorList>
            <person name="Chen Y."/>
            <person name="Shah S."/>
            <person name="Dougan E. K."/>
            <person name="Thang M."/>
            <person name="Chan C."/>
        </authorList>
    </citation>
    <scope>NUCLEOTIDE SEQUENCE</scope>
</reference>
<evidence type="ECO:0000313" key="8">
    <source>
        <dbReference type="Proteomes" id="UP001178507"/>
    </source>
</evidence>
<accession>A0AA36ICA2</accession>
<dbReference type="GO" id="GO:0016020">
    <property type="term" value="C:membrane"/>
    <property type="evidence" value="ECO:0007669"/>
    <property type="project" value="UniProtKB-SubCell"/>
</dbReference>
<evidence type="ECO:0000256" key="4">
    <source>
        <dbReference type="ARBA" id="ARBA00023136"/>
    </source>
</evidence>
<gene>
    <name evidence="7" type="ORF">EVOR1521_LOCUS11763</name>
</gene>
<comment type="caution">
    <text evidence="7">The sequence shown here is derived from an EMBL/GenBank/DDBJ whole genome shotgun (WGS) entry which is preliminary data.</text>
</comment>
<protein>
    <recommendedName>
        <fullName evidence="6">NarX-like N-terminal domain-containing protein</fullName>
    </recommendedName>
</protein>
<evidence type="ECO:0000256" key="3">
    <source>
        <dbReference type="ARBA" id="ARBA00022989"/>
    </source>
</evidence>
<proteinExistence type="predicted"/>